<dbReference type="AlphaFoldDB" id="A0A917H5W8"/>
<dbReference type="RefSeq" id="WP_188539770.1">
    <property type="nucleotide sequence ID" value="NZ_BMEQ01000031.1"/>
</dbReference>
<dbReference type="Proteomes" id="UP000638848">
    <property type="component" value="Unassembled WGS sequence"/>
</dbReference>
<evidence type="ECO:0000313" key="2">
    <source>
        <dbReference type="EMBL" id="GGG68595.1"/>
    </source>
</evidence>
<reference evidence="2" key="1">
    <citation type="journal article" date="2014" name="Int. J. Syst. Evol. Microbiol.">
        <title>Complete genome sequence of Corynebacterium casei LMG S-19264T (=DSM 44701T), isolated from a smear-ripened cheese.</title>
        <authorList>
            <consortium name="US DOE Joint Genome Institute (JGI-PGF)"/>
            <person name="Walter F."/>
            <person name="Albersmeier A."/>
            <person name="Kalinowski J."/>
            <person name="Ruckert C."/>
        </authorList>
    </citation>
    <scope>NUCLEOTIDE SEQUENCE</scope>
    <source>
        <strain evidence="2">CGMCC 1.12187</strain>
    </source>
</reference>
<dbReference type="EMBL" id="BMEQ01000031">
    <property type="protein sequence ID" value="GGG68595.1"/>
    <property type="molecule type" value="Genomic_DNA"/>
</dbReference>
<feature type="compositionally biased region" description="Basic and acidic residues" evidence="1">
    <location>
        <begin position="1"/>
        <end position="10"/>
    </location>
</feature>
<name>A0A917H5W8_9MICC</name>
<comment type="caution">
    <text evidence="2">The sequence shown here is derived from an EMBL/GenBank/DDBJ whole genome shotgun (WGS) entry which is preliminary data.</text>
</comment>
<proteinExistence type="predicted"/>
<reference evidence="2" key="2">
    <citation type="submission" date="2020-09" db="EMBL/GenBank/DDBJ databases">
        <authorList>
            <person name="Sun Q."/>
            <person name="Zhou Y."/>
        </authorList>
    </citation>
    <scope>NUCLEOTIDE SEQUENCE</scope>
    <source>
        <strain evidence="2">CGMCC 1.12187</strain>
    </source>
</reference>
<accession>A0A917H5W8</accession>
<gene>
    <name evidence="2" type="ORF">GCM10011374_36210</name>
</gene>
<feature type="region of interest" description="Disordered" evidence="1">
    <location>
        <begin position="1"/>
        <end position="25"/>
    </location>
</feature>
<protein>
    <submittedName>
        <fullName evidence="2">Uncharacterized protein</fullName>
    </submittedName>
</protein>
<evidence type="ECO:0000313" key="3">
    <source>
        <dbReference type="Proteomes" id="UP000638848"/>
    </source>
</evidence>
<evidence type="ECO:0000256" key="1">
    <source>
        <dbReference type="SAM" id="MobiDB-lite"/>
    </source>
</evidence>
<keyword evidence="3" id="KW-1185">Reference proteome</keyword>
<sequence>MAQSIDEKQQTRCPQRAQEHSAQTRAANRAAELATYLMACRNARIEPDPAYVAEHDQLATYAEVDPADDHLVIEAQVEPGTLGWTRGEREPATGTLIANGMVAVELTFRGDGFPTVVVENLHDDAMLVQVETRDNRQLFRGLIDAG</sequence>
<organism evidence="2 3">
    <name type="scientific">Kocuria dechangensis</name>
    <dbReference type="NCBI Taxonomy" id="1176249"/>
    <lineage>
        <taxon>Bacteria</taxon>
        <taxon>Bacillati</taxon>
        <taxon>Actinomycetota</taxon>
        <taxon>Actinomycetes</taxon>
        <taxon>Micrococcales</taxon>
        <taxon>Micrococcaceae</taxon>
        <taxon>Kocuria</taxon>
    </lineage>
</organism>